<dbReference type="InterPro" id="IPR018060">
    <property type="entry name" value="HTH_AraC"/>
</dbReference>
<reference evidence="5 6" key="1">
    <citation type="submission" date="2016-10" db="EMBL/GenBank/DDBJ databases">
        <authorList>
            <person name="de Groot N.N."/>
        </authorList>
    </citation>
    <scope>NUCLEOTIDE SEQUENCE [LARGE SCALE GENOMIC DNA]</scope>
    <source>
        <strain evidence="5 6">DSM 26130</strain>
    </source>
</reference>
<proteinExistence type="predicted"/>
<dbReference type="STRING" id="662367.SAMN05216167_109141"/>
<dbReference type="SUPFAM" id="SSF46689">
    <property type="entry name" value="Homeodomain-like"/>
    <property type="match status" value="1"/>
</dbReference>
<dbReference type="Pfam" id="PF12833">
    <property type="entry name" value="HTH_18"/>
    <property type="match status" value="1"/>
</dbReference>
<evidence type="ECO:0000313" key="5">
    <source>
        <dbReference type="EMBL" id="SFE01118.1"/>
    </source>
</evidence>
<evidence type="ECO:0000256" key="2">
    <source>
        <dbReference type="ARBA" id="ARBA00023125"/>
    </source>
</evidence>
<protein>
    <submittedName>
        <fullName evidence="5">AraC-type DNA-binding protein</fullName>
    </submittedName>
</protein>
<keyword evidence="2 5" id="KW-0238">DNA-binding</keyword>
<dbReference type="PANTHER" id="PTHR43280:SF32">
    <property type="entry name" value="TRANSCRIPTIONAL REGULATORY PROTEIN"/>
    <property type="match status" value="1"/>
</dbReference>
<dbReference type="InterPro" id="IPR009057">
    <property type="entry name" value="Homeodomain-like_sf"/>
</dbReference>
<dbReference type="PANTHER" id="PTHR43280">
    <property type="entry name" value="ARAC-FAMILY TRANSCRIPTIONAL REGULATOR"/>
    <property type="match status" value="1"/>
</dbReference>
<feature type="domain" description="HTH araC/xylS-type" evidence="4">
    <location>
        <begin position="244"/>
        <end position="337"/>
    </location>
</feature>
<evidence type="ECO:0000259" key="4">
    <source>
        <dbReference type="PROSITE" id="PS01124"/>
    </source>
</evidence>
<dbReference type="AlphaFoldDB" id="A0A1I1X3C9"/>
<keyword evidence="1" id="KW-0805">Transcription regulation</keyword>
<keyword evidence="3" id="KW-0804">Transcription</keyword>
<keyword evidence="6" id="KW-1185">Reference proteome</keyword>
<evidence type="ECO:0000256" key="1">
    <source>
        <dbReference type="ARBA" id="ARBA00023015"/>
    </source>
</evidence>
<dbReference type="EMBL" id="FOLQ01000009">
    <property type="protein sequence ID" value="SFE01118.1"/>
    <property type="molecule type" value="Genomic_DNA"/>
</dbReference>
<dbReference type="Proteomes" id="UP000198598">
    <property type="component" value="Unassembled WGS sequence"/>
</dbReference>
<gene>
    <name evidence="5" type="ORF">SAMN05216167_109141</name>
</gene>
<dbReference type="Gene3D" id="1.10.10.60">
    <property type="entry name" value="Homeodomain-like"/>
    <property type="match status" value="1"/>
</dbReference>
<name>A0A1I1X3C9_9BACT</name>
<accession>A0A1I1X3C9</accession>
<dbReference type="SMART" id="SM00342">
    <property type="entry name" value="HTH_ARAC"/>
    <property type="match status" value="1"/>
</dbReference>
<dbReference type="PROSITE" id="PS01124">
    <property type="entry name" value="HTH_ARAC_FAMILY_2"/>
    <property type="match status" value="1"/>
</dbReference>
<evidence type="ECO:0000313" key="6">
    <source>
        <dbReference type="Proteomes" id="UP000198598"/>
    </source>
</evidence>
<organism evidence="5 6">
    <name type="scientific">Spirosoma endophyticum</name>
    <dbReference type="NCBI Taxonomy" id="662367"/>
    <lineage>
        <taxon>Bacteria</taxon>
        <taxon>Pseudomonadati</taxon>
        <taxon>Bacteroidota</taxon>
        <taxon>Cytophagia</taxon>
        <taxon>Cytophagales</taxon>
        <taxon>Cytophagaceae</taxon>
        <taxon>Spirosoma</taxon>
    </lineage>
</organism>
<dbReference type="GO" id="GO:0043565">
    <property type="term" value="F:sequence-specific DNA binding"/>
    <property type="evidence" value="ECO:0007669"/>
    <property type="project" value="InterPro"/>
</dbReference>
<sequence length="337" mass="39091">MGVVMRGGIVNWHEIISKFLHLNFTNQRMETISLDEFYKHMAPPGEGGLNLLLPEGINKEIGHFNIFNVADITAKIKVRPFMPYNRRAYYKISWISGRNRAEYADKVIDIEKNALLFATPKVPYHWLLQDWDQSGYFCVFTDEFLVQTKSGVVLDDLPIFQPGGYPVFQLSDEESEEIAFIFRKMYKEMSSDYAYKYDLIRNYVLELIHYGQKLQPATLLYPTHTASARVSSLFIELLERQFPIESHHQKLSLRTAKDYADRLAVHVNHLNKVLKENTGKTTTDIISSRIVQEAKILLKQTDWNISEIAYCLGFEQVAHFSNFFRKQTSLSPLGFRS</sequence>
<evidence type="ECO:0000256" key="3">
    <source>
        <dbReference type="ARBA" id="ARBA00023163"/>
    </source>
</evidence>
<dbReference type="GO" id="GO:0003700">
    <property type="term" value="F:DNA-binding transcription factor activity"/>
    <property type="evidence" value="ECO:0007669"/>
    <property type="project" value="InterPro"/>
</dbReference>